<dbReference type="GO" id="GO:0004672">
    <property type="term" value="F:protein kinase activity"/>
    <property type="evidence" value="ECO:0007669"/>
    <property type="project" value="InterPro"/>
</dbReference>
<sequence length="681" mass="74685">MGCFPVQQRRHRAKHKLSSAASSSSLVHPSLKILKELKTGGLSSQLNNGCNSNGRNKAMNHYRSAPHSIVTPYTRARAALRSASSKLVRPNTRALASSSFSKVQIYHTEVERRGGEERSIISHSAPLLPSAKDGNEATPSAQLFPLPPPPYTRISMAAPSEDASLQSMSSTSSGSSSSSCSSAPFSGCAVSAYSQTYKSYDNPLSARSCSRTNAVDAKLPSCFAQPLPRPPASEMGTSLREFSYDELAGACLNFAKEFFIRDGGAGPVFKALVRQILDQESAVDIAVTRLSRGHFHSFKKWRAEVGTLARLSHPNICKVLGFSREDPSALSDKVVSVQRERLLVYEHTSNGSLESLLYGRKGRAPLDWGTRVKIALGAAQGLAFLHERTPRQIVYKNFKTLNIQVDHNFSAKLSDFGFARTPKELPFETPARSLPLDDAYAAPETKSYNEVTPKSNVWSFGIVLLELLSGRQNMDDFFAAEERNLLQWCRPYLLDPKRLYLVMDPELKGRYSTRKAKMVADLALQCLAEAPTARPSMREVATSLYWLLPTSDMPDAKGDETLLFSDSRSTDKSHIGNSSYLGSSIHFKYSKSYSLASVLASPARSFPSSLHLNEPLYSPARNGRTRFSGFLSGEIAKESSYLLEGARGDHPFLSRSSFLTGEVTAHAGEPRLLRSSSTSKK</sequence>
<feature type="compositionally biased region" description="Low complexity" evidence="1">
    <location>
        <begin position="164"/>
        <end position="180"/>
    </location>
</feature>
<gene>
    <name evidence="3" type="ORF">GOP47_0006480</name>
</gene>
<dbReference type="Gene3D" id="1.10.510.10">
    <property type="entry name" value="Transferase(Phosphotransferase) domain 1"/>
    <property type="match status" value="1"/>
</dbReference>
<dbReference type="PANTHER" id="PTHR45621">
    <property type="entry name" value="OS01G0588500 PROTEIN-RELATED"/>
    <property type="match status" value="1"/>
</dbReference>
<keyword evidence="4" id="KW-1185">Reference proteome</keyword>
<feature type="region of interest" description="Disordered" evidence="1">
    <location>
        <begin position="125"/>
        <end position="180"/>
    </location>
</feature>
<dbReference type="Gene3D" id="3.30.200.20">
    <property type="entry name" value="Phosphorylase Kinase, domain 1"/>
    <property type="match status" value="1"/>
</dbReference>
<name>A0A9D4V2Y3_ADICA</name>
<dbReference type="SUPFAM" id="SSF56112">
    <property type="entry name" value="Protein kinase-like (PK-like)"/>
    <property type="match status" value="1"/>
</dbReference>
<dbReference type="GO" id="GO:0005524">
    <property type="term" value="F:ATP binding"/>
    <property type="evidence" value="ECO:0007669"/>
    <property type="project" value="InterPro"/>
</dbReference>
<dbReference type="InterPro" id="IPR001245">
    <property type="entry name" value="Ser-Thr/Tyr_kinase_cat_dom"/>
</dbReference>
<evidence type="ECO:0000259" key="2">
    <source>
        <dbReference type="PROSITE" id="PS50011"/>
    </source>
</evidence>
<dbReference type="OrthoDB" id="1915767at2759"/>
<reference evidence="3" key="1">
    <citation type="submission" date="2021-01" db="EMBL/GenBank/DDBJ databases">
        <title>Adiantum capillus-veneris genome.</title>
        <authorList>
            <person name="Fang Y."/>
            <person name="Liao Q."/>
        </authorList>
    </citation>
    <scope>NUCLEOTIDE SEQUENCE</scope>
    <source>
        <strain evidence="3">H3</strain>
        <tissue evidence="3">Leaf</tissue>
    </source>
</reference>
<feature type="compositionally biased region" description="Basic residues" evidence="1">
    <location>
        <begin position="8"/>
        <end position="17"/>
    </location>
</feature>
<dbReference type="PROSITE" id="PS50011">
    <property type="entry name" value="PROTEIN_KINASE_DOM"/>
    <property type="match status" value="1"/>
</dbReference>
<evidence type="ECO:0000313" key="4">
    <source>
        <dbReference type="Proteomes" id="UP000886520"/>
    </source>
</evidence>
<feature type="region of interest" description="Disordered" evidence="1">
    <location>
        <begin position="1"/>
        <end position="22"/>
    </location>
</feature>
<dbReference type="EMBL" id="JABFUD020000006">
    <property type="protein sequence ID" value="KAI5078809.1"/>
    <property type="molecule type" value="Genomic_DNA"/>
</dbReference>
<dbReference type="Pfam" id="PF07714">
    <property type="entry name" value="PK_Tyr_Ser-Thr"/>
    <property type="match status" value="1"/>
</dbReference>
<organism evidence="3 4">
    <name type="scientific">Adiantum capillus-veneris</name>
    <name type="common">Maidenhair fern</name>
    <dbReference type="NCBI Taxonomy" id="13818"/>
    <lineage>
        <taxon>Eukaryota</taxon>
        <taxon>Viridiplantae</taxon>
        <taxon>Streptophyta</taxon>
        <taxon>Embryophyta</taxon>
        <taxon>Tracheophyta</taxon>
        <taxon>Polypodiopsida</taxon>
        <taxon>Polypodiidae</taxon>
        <taxon>Polypodiales</taxon>
        <taxon>Pteridineae</taxon>
        <taxon>Pteridaceae</taxon>
        <taxon>Vittarioideae</taxon>
        <taxon>Adiantum</taxon>
    </lineage>
</organism>
<accession>A0A9D4V2Y3</accession>
<evidence type="ECO:0000313" key="3">
    <source>
        <dbReference type="EMBL" id="KAI5078809.1"/>
    </source>
</evidence>
<dbReference type="Proteomes" id="UP000886520">
    <property type="component" value="Chromosome 6"/>
</dbReference>
<dbReference type="AlphaFoldDB" id="A0A9D4V2Y3"/>
<dbReference type="InterPro" id="IPR050823">
    <property type="entry name" value="Plant_Ser_Thr_Prot_Kinase"/>
</dbReference>
<feature type="domain" description="Protein kinase" evidence="2">
    <location>
        <begin position="254"/>
        <end position="547"/>
    </location>
</feature>
<evidence type="ECO:0000256" key="1">
    <source>
        <dbReference type="SAM" id="MobiDB-lite"/>
    </source>
</evidence>
<proteinExistence type="predicted"/>
<dbReference type="InterPro" id="IPR000719">
    <property type="entry name" value="Prot_kinase_dom"/>
</dbReference>
<comment type="caution">
    <text evidence="3">The sequence shown here is derived from an EMBL/GenBank/DDBJ whole genome shotgun (WGS) entry which is preliminary data.</text>
</comment>
<protein>
    <recommendedName>
        <fullName evidence="2">Protein kinase domain-containing protein</fullName>
    </recommendedName>
</protein>
<dbReference type="InterPro" id="IPR011009">
    <property type="entry name" value="Kinase-like_dom_sf"/>
</dbReference>